<comment type="subcellular location">
    <subcellularLocation>
        <location evidence="10">Cytoplasm</location>
    </subcellularLocation>
</comment>
<evidence type="ECO:0000313" key="13">
    <source>
        <dbReference type="Proteomes" id="UP000003835"/>
    </source>
</evidence>
<evidence type="ECO:0000256" key="6">
    <source>
        <dbReference type="ARBA" id="ARBA00022723"/>
    </source>
</evidence>
<keyword evidence="12" id="KW-0670">Pyruvate</keyword>
<dbReference type="GO" id="GO:0051539">
    <property type="term" value="F:4 iron, 4 sulfur cluster binding"/>
    <property type="evidence" value="ECO:0007669"/>
    <property type="project" value="UniProtKB-UniRule"/>
</dbReference>
<evidence type="ECO:0000256" key="8">
    <source>
        <dbReference type="ARBA" id="ARBA00023004"/>
    </source>
</evidence>
<dbReference type="EC" id="1.97.1.4" evidence="10"/>
<evidence type="ECO:0000256" key="3">
    <source>
        <dbReference type="ARBA" id="ARBA00021356"/>
    </source>
</evidence>
<evidence type="ECO:0000256" key="1">
    <source>
        <dbReference type="ARBA" id="ARBA00003141"/>
    </source>
</evidence>
<dbReference type="PROSITE" id="PS01087">
    <property type="entry name" value="RADICAL_ACTIVATING"/>
    <property type="match status" value="1"/>
</dbReference>
<dbReference type="InterPro" id="IPR007197">
    <property type="entry name" value="rSAM"/>
</dbReference>
<dbReference type="PIRSF" id="PIRSF000371">
    <property type="entry name" value="PFL_act_enz"/>
    <property type="match status" value="1"/>
</dbReference>
<keyword evidence="6 10" id="KW-0479">Metal-binding</keyword>
<dbReference type="SFLD" id="SFLDG01066">
    <property type="entry name" value="organic_radical-activating_enz"/>
    <property type="match status" value="1"/>
</dbReference>
<evidence type="ECO:0000256" key="10">
    <source>
        <dbReference type="RuleBase" id="RU362053"/>
    </source>
</evidence>
<dbReference type="InterPro" id="IPR012839">
    <property type="entry name" value="Organic_radical_activase"/>
</dbReference>
<evidence type="ECO:0000256" key="9">
    <source>
        <dbReference type="ARBA" id="ARBA00023014"/>
    </source>
</evidence>
<dbReference type="InterPro" id="IPR058240">
    <property type="entry name" value="rSAM_sf"/>
</dbReference>
<dbReference type="Pfam" id="PF04055">
    <property type="entry name" value="Radical_SAM"/>
    <property type="match status" value="1"/>
</dbReference>
<dbReference type="Proteomes" id="UP000003835">
    <property type="component" value="Unassembled WGS sequence"/>
</dbReference>
<evidence type="ECO:0000259" key="11">
    <source>
        <dbReference type="PROSITE" id="PS51918"/>
    </source>
</evidence>
<reference evidence="12 13" key="1">
    <citation type="submission" date="2008-07" db="EMBL/GenBank/DDBJ databases">
        <authorList>
            <person name="Tandeau de Marsac N."/>
            <person name="Ferriera S."/>
            <person name="Johnson J."/>
            <person name="Kravitz S."/>
            <person name="Beeson K."/>
            <person name="Sutton G."/>
            <person name="Rogers Y.-H."/>
            <person name="Friedman R."/>
            <person name="Frazier M."/>
            <person name="Venter J.C."/>
        </authorList>
    </citation>
    <scope>NUCLEOTIDE SEQUENCE [LARGE SCALE GENOMIC DNA]</scope>
    <source>
        <strain evidence="12 13">PCC 7420</strain>
    </source>
</reference>
<evidence type="ECO:0000256" key="4">
    <source>
        <dbReference type="ARBA" id="ARBA00022485"/>
    </source>
</evidence>
<dbReference type="Gene3D" id="3.20.20.70">
    <property type="entry name" value="Aldolase class I"/>
    <property type="match status" value="1"/>
</dbReference>
<dbReference type="GO" id="GO:0046872">
    <property type="term" value="F:metal ion binding"/>
    <property type="evidence" value="ECO:0007669"/>
    <property type="project" value="UniProtKB-UniRule"/>
</dbReference>
<sequence>MQSSISQSPIATPKTSVKGRIHSLESCGTVDGPGIRFVIFTQGCPLRCLYCHNPDSRCIREGQEVTVDELMTQIPKYRSYMRFSGGGVTITGGEPLMQPEFVREIFRRCQDQGIHTALDTSGYVNLDVAKPVLDHVDLVLLDIKSFDPKIYFKITNVSLEPTLAFAQYLSEIKKPTWIRFVLVPNLSDNLESIEGLAQFVSSLGNVENVEILPFHKMGEYKWQQLGYDYQLKDTPSPTPQQVQQVMEIFQRQGLHVQ</sequence>
<keyword evidence="13" id="KW-1185">Reference proteome</keyword>
<evidence type="ECO:0000313" key="12">
    <source>
        <dbReference type="EMBL" id="EDX70920.1"/>
    </source>
</evidence>
<dbReference type="CDD" id="cd01335">
    <property type="entry name" value="Radical_SAM"/>
    <property type="match status" value="1"/>
</dbReference>
<dbReference type="InterPro" id="IPR001989">
    <property type="entry name" value="Radical_activat_CS"/>
</dbReference>
<keyword evidence="12" id="KW-0456">Lyase</keyword>
<dbReference type="STRING" id="118168.MC7420_8171"/>
<comment type="similarity">
    <text evidence="2 10">Belongs to the organic radical-activating enzymes family.</text>
</comment>
<dbReference type="PROSITE" id="PS51918">
    <property type="entry name" value="RADICAL_SAM"/>
    <property type="match status" value="1"/>
</dbReference>
<gene>
    <name evidence="12" type="ORF">MC7420_8171</name>
</gene>
<keyword evidence="9 10" id="KW-0411">Iron-sulfur</keyword>
<dbReference type="eggNOG" id="COG1180">
    <property type="taxonomic scope" value="Bacteria"/>
</dbReference>
<dbReference type="SUPFAM" id="SSF102114">
    <property type="entry name" value="Radical SAM enzymes"/>
    <property type="match status" value="1"/>
</dbReference>
<dbReference type="PANTHER" id="PTHR30352">
    <property type="entry name" value="PYRUVATE FORMATE-LYASE-ACTIVATING ENZYME"/>
    <property type="match status" value="1"/>
</dbReference>
<comment type="cofactor">
    <cofactor evidence="10">
        <name>[4Fe-4S] cluster</name>
        <dbReference type="ChEBI" id="CHEBI:49883"/>
    </cofactor>
    <text evidence="10">Binds 1 [4Fe-4S] cluster. The cluster is coordinated with 3 cysteines and an exchangeable S-adenosyl-L-methionine.</text>
</comment>
<dbReference type="GO" id="GO:0016829">
    <property type="term" value="F:lyase activity"/>
    <property type="evidence" value="ECO:0007669"/>
    <property type="project" value="UniProtKB-KW"/>
</dbReference>
<proteinExistence type="inferred from homology"/>
<keyword evidence="4 10" id="KW-0004">4Fe-4S</keyword>
<comment type="catalytic activity">
    <reaction evidence="10">
        <text>glycyl-[formate C-acetyltransferase] + reduced [flavodoxin] + S-adenosyl-L-methionine = glycin-2-yl radical-[formate C-acetyltransferase] + semiquinone [flavodoxin] + 5'-deoxyadenosine + L-methionine + H(+)</text>
        <dbReference type="Rhea" id="RHEA:19225"/>
        <dbReference type="Rhea" id="RHEA-COMP:10622"/>
        <dbReference type="Rhea" id="RHEA-COMP:12190"/>
        <dbReference type="Rhea" id="RHEA-COMP:12191"/>
        <dbReference type="Rhea" id="RHEA-COMP:14480"/>
        <dbReference type="ChEBI" id="CHEBI:15378"/>
        <dbReference type="ChEBI" id="CHEBI:17319"/>
        <dbReference type="ChEBI" id="CHEBI:29947"/>
        <dbReference type="ChEBI" id="CHEBI:32722"/>
        <dbReference type="ChEBI" id="CHEBI:57618"/>
        <dbReference type="ChEBI" id="CHEBI:57844"/>
        <dbReference type="ChEBI" id="CHEBI:59789"/>
        <dbReference type="ChEBI" id="CHEBI:140311"/>
        <dbReference type="EC" id="1.97.1.4"/>
    </reaction>
</comment>
<comment type="function">
    <text evidence="1 10">Activation of pyruvate formate-lyase under anaerobic conditions by generation of an organic free radical, using S-adenosylmethionine and reduced flavodoxin as cosubstrates to produce 5'-deoxy-adenosine.</text>
</comment>
<dbReference type="GO" id="GO:0005737">
    <property type="term" value="C:cytoplasm"/>
    <property type="evidence" value="ECO:0007669"/>
    <property type="project" value="UniProtKB-SubCell"/>
</dbReference>
<accession>B4W4D1</accession>
<dbReference type="EMBL" id="DS989878">
    <property type="protein sequence ID" value="EDX70920.1"/>
    <property type="molecule type" value="Genomic_DNA"/>
</dbReference>
<dbReference type="SFLD" id="SFLDS00029">
    <property type="entry name" value="Radical_SAM"/>
    <property type="match status" value="1"/>
</dbReference>
<feature type="domain" description="Radical SAM core" evidence="11">
    <location>
        <begin position="30"/>
        <end position="255"/>
    </location>
</feature>
<dbReference type="GO" id="GO:0043365">
    <property type="term" value="F:[formate-C-acetyltransferase]-activating enzyme activity"/>
    <property type="evidence" value="ECO:0007669"/>
    <property type="project" value="UniProtKB-UniRule"/>
</dbReference>
<evidence type="ECO:0000256" key="5">
    <source>
        <dbReference type="ARBA" id="ARBA00022691"/>
    </source>
</evidence>
<dbReference type="InterPro" id="IPR034457">
    <property type="entry name" value="Organic_radical-activating"/>
</dbReference>
<keyword evidence="5 10" id="KW-0949">S-adenosyl-L-methionine</keyword>
<dbReference type="InterPro" id="IPR013785">
    <property type="entry name" value="Aldolase_TIM"/>
</dbReference>
<dbReference type="RefSeq" id="WP_006106166.1">
    <property type="nucleotide sequence ID" value="NZ_DS989878.1"/>
</dbReference>
<dbReference type="PANTHER" id="PTHR30352:SF5">
    <property type="entry name" value="PYRUVATE FORMATE-LYASE 1-ACTIVATING ENZYME"/>
    <property type="match status" value="1"/>
</dbReference>
<protein>
    <recommendedName>
        <fullName evidence="3 10">Pyruvate formate-lyase-activating enzyme</fullName>
        <ecNumber evidence="10">1.97.1.4</ecNumber>
    </recommendedName>
</protein>
<keyword evidence="10" id="KW-0963">Cytoplasm</keyword>
<keyword evidence="7 10" id="KW-0560">Oxidoreductase</keyword>
<dbReference type="AlphaFoldDB" id="B4W4D1"/>
<dbReference type="InterPro" id="IPR012838">
    <property type="entry name" value="PFL1_activating"/>
</dbReference>
<name>B4W4D1_9CYAN</name>
<dbReference type="HOGENOM" id="CLU_058969_1_1_3"/>
<evidence type="ECO:0000256" key="2">
    <source>
        <dbReference type="ARBA" id="ARBA00009777"/>
    </source>
</evidence>
<dbReference type="SFLD" id="SFLDG01067">
    <property type="entry name" value="SPASM/twitch_domain_containing"/>
    <property type="match status" value="1"/>
</dbReference>
<organism evidence="12 13">
    <name type="scientific">Coleofasciculus chthonoplastes PCC 7420</name>
    <dbReference type="NCBI Taxonomy" id="118168"/>
    <lineage>
        <taxon>Bacteria</taxon>
        <taxon>Bacillati</taxon>
        <taxon>Cyanobacteriota</taxon>
        <taxon>Cyanophyceae</taxon>
        <taxon>Coleofasciculales</taxon>
        <taxon>Coleofasciculaceae</taxon>
        <taxon>Coleofasciculus</taxon>
    </lineage>
</organism>
<evidence type="ECO:0000256" key="7">
    <source>
        <dbReference type="ARBA" id="ARBA00023002"/>
    </source>
</evidence>
<dbReference type="NCBIfam" id="TIGR02493">
    <property type="entry name" value="PFLA"/>
    <property type="match status" value="1"/>
</dbReference>
<keyword evidence="8 10" id="KW-0408">Iron</keyword>